<accession>K1ULC9</accession>
<evidence type="ECO:0000256" key="2">
    <source>
        <dbReference type="ARBA" id="ARBA00022475"/>
    </source>
</evidence>
<name>K1ULC9_9ZZZZ</name>
<keyword evidence="3 6" id="KW-0812">Transmembrane</keyword>
<feature type="transmembrane region" description="Helical" evidence="6">
    <location>
        <begin position="40"/>
        <end position="58"/>
    </location>
</feature>
<keyword evidence="5 6" id="KW-0472">Membrane</keyword>
<dbReference type="EMBL" id="AJWZ01001941">
    <property type="protein sequence ID" value="EKC72331.1"/>
    <property type="molecule type" value="Genomic_DNA"/>
</dbReference>
<dbReference type="Pfam" id="PF04226">
    <property type="entry name" value="Transgly_assoc"/>
    <property type="match status" value="1"/>
</dbReference>
<dbReference type="AlphaFoldDB" id="K1ULC9"/>
<comment type="subcellular location">
    <subcellularLocation>
        <location evidence="1">Cell membrane</location>
        <topology evidence="1">Multi-pass membrane protein</topology>
    </subcellularLocation>
</comment>
<evidence type="ECO:0000256" key="6">
    <source>
        <dbReference type="SAM" id="Phobius"/>
    </source>
</evidence>
<organism evidence="7">
    <name type="scientific">human gut metagenome</name>
    <dbReference type="NCBI Taxonomy" id="408170"/>
    <lineage>
        <taxon>unclassified sequences</taxon>
        <taxon>metagenomes</taxon>
        <taxon>organismal metagenomes</taxon>
    </lineage>
</organism>
<dbReference type="PANTHER" id="PTHR33884">
    <property type="entry name" value="UPF0410 PROTEIN YMGE"/>
    <property type="match status" value="1"/>
</dbReference>
<evidence type="ECO:0000256" key="5">
    <source>
        <dbReference type="ARBA" id="ARBA00023136"/>
    </source>
</evidence>
<evidence type="ECO:0000256" key="3">
    <source>
        <dbReference type="ARBA" id="ARBA00022692"/>
    </source>
</evidence>
<comment type="caution">
    <text evidence="7">The sequence shown here is derived from an EMBL/GenBank/DDBJ whole genome shotgun (WGS) entry which is preliminary data.</text>
</comment>
<evidence type="ECO:0000256" key="4">
    <source>
        <dbReference type="ARBA" id="ARBA00022989"/>
    </source>
</evidence>
<keyword evidence="2" id="KW-1003">Cell membrane</keyword>
<feature type="transmembrane region" description="Helical" evidence="6">
    <location>
        <begin position="15"/>
        <end position="33"/>
    </location>
</feature>
<reference evidence="7" key="1">
    <citation type="journal article" date="2013" name="Environ. Microbiol.">
        <title>Microbiota from the distal guts of lean and obese adolescents exhibit partial functional redundancy besides clear differences in community structure.</title>
        <authorList>
            <person name="Ferrer M."/>
            <person name="Ruiz A."/>
            <person name="Lanza F."/>
            <person name="Haange S.B."/>
            <person name="Oberbach A."/>
            <person name="Till H."/>
            <person name="Bargiela R."/>
            <person name="Campoy C."/>
            <person name="Segura M.T."/>
            <person name="Richter M."/>
            <person name="von Bergen M."/>
            <person name="Seifert J."/>
            <person name="Suarez A."/>
        </authorList>
    </citation>
    <scope>NUCLEOTIDE SEQUENCE</scope>
</reference>
<keyword evidence="4 6" id="KW-1133">Transmembrane helix</keyword>
<dbReference type="PANTHER" id="PTHR33884:SF3">
    <property type="entry name" value="UPF0410 PROTEIN YMGE"/>
    <property type="match status" value="1"/>
</dbReference>
<protein>
    <submittedName>
        <fullName evidence="7">Transglycosylase-associated protein</fullName>
    </submittedName>
</protein>
<sequence length="98" mass="10548">YKQYRKNLKIIDYVFLWYLLIGLVAGWLANLIVKGRGSGLIVNLVVGIVGGVLGGWIFSLFGLFAVGTIGSIVTSVVGAIVLLWIVAAVGNKKEKKID</sequence>
<evidence type="ECO:0000313" key="7">
    <source>
        <dbReference type="EMBL" id="EKC72331.1"/>
    </source>
</evidence>
<dbReference type="GO" id="GO:0005886">
    <property type="term" value="C:plasma membrane"/>
    <property type="evidence" value="ECO:0007669"/>
    <property type="project" value="UniProtKB-SubCell"/>
</dbReference>
<gene>
    <name evidence="7" type="ORF">OBE_02947</name>
</gene>
<evidence type="ECO:0000256" key="1">
    <source>
        <dbReference type="ARBA" id="ARBA00004651"/>
    </source>
</evidence>
<feature type="transmembrane region" description="Helical" evidence="6">
    <location>
        <begin position="64"/>
        <end position="89"/>
    </location>
</feature>
<proteinExistence type="predicted"/>
<feature type="non-terminal residue" evidence="7">
    <location>
        <position position="1"/>
    </location>
</feature>
<dbReference type="InterPro" id="IPR007341">
    <property type="entry name" value="Transgly_assoc"/>
</dbReference>